<evidence type="ECO:0000256" key="5">
    <source>
        <dbReference type="ARBA" id="ARBA00022833"/>
    </source>
</evidence>
<feature type="binding site" evidence="11">
    <location>
        <position position="87"/>
    </location>
    <ligand>
        <name>Zn(2+)</name>
        <dbReference type="ChEBI" id="CHEBI:29105"/>
        <label>2</label>
    </ligand>
</feature>
<evidence type="ECO:0000256" key="3">
    <source>
        <dbReference type="ARBA" id="ARBA00022723"/>
    </source>
</evidence>
<comment type="subcellular location">
    <subcellularLocation>
        <location evidence="1 10">Nucleus</location>
    </subcellularLocation>
</comment>
<comment type="function">
    <text evidence="9">Core component of RNA polymerase III (Pol III) which synthesizes small non-coding RNAs using the four ribonucleoside triphosphates as substrates. Can mediate Pol I proofreading of the nascent RNA transcript. Anchors into the Pol III active site to constantly monitor transcription fidelity, cleaves mis-incorporated 5'-ribonucleotides and restarts the transcription process. Once Pol III reaches the poly(dT) termination signal, can induce Pol III clamp opening and transcription termination. Pol III plays an important role in sensing and limiting infection by intracellular bacteria and DNA viruses. Acts as a nuclear and cytosolic DNA sensor involved in innate immune response. Can sense non-self dsDNA that serves as template for transcription into dsRNA. The non-self RNA polymerase III transcripts, such as Epstein-Barr virus-encoded RNAs (EBERs) induce type I interferon and NF-kappa-B through the RIG-I pathway.</text>
</comment>
<dbReference type="EMBL" id="UZAM01010984">
    <property type="protein sequence ID" value="VDP14445.1"/>
    <property type="molecule type" value="Genomic_DNA"/>
</dbReference>
<evidence type="ECO:0000313" key="15">
    <source>
        <dbReference type="Proteomes" id="UP000270296"/>
    </source>
</evidence>
<dbReference type="PIRSF" id="PIRSF005586">
    <property type="entry name" value="RNApol_RpoM"/>
    <property type="match status" value="1"/>
</dbReference>
<evidence type="ECO:0000256" key="4">
    <source>
        <dbReference type="ARBA" id="ARBA00022771"/>
    </source>
</evidence>
<feature type="binding site" evidence="11">
    <location>
        <position position="90"/>
    </location>
    <ligand>
        <name>Zn(2+)</name>
        <dbReference type="ChEBI" id="CHEBI:29105"/>
        <label>2</label>
    </ligand>
</feature>
<dbReference type="WBParaSite" id="SBAD_0000812601-mRNA-1">
    <property type="protein sequence ID" value="SBAD_0000812601-mRNA-1"/>
    <property type="gene ID" value="SBAD_0000812601"/>
</dbReference>
<name>A0A183IW36_9BILA</name>
<feature type="binding site" evidence="11">
    <location>
        <position position="28"/>
    </location>
    <ligand>
        <name>Zn(2+)</name>
        <dbReference type="ChEBI" id="CHEBI:29105"/>
        <label>1</label>
    </ligand>
</feature>
<dbReference type="SMART" id="SM00440">
    <property type="entry name" value="ZnF_C2C2"/>
    <property type="match status" value="1"/>
</dbReference>
<sequence>MILICPTCGNFLEVGKHPDEYKFYCLTCPYTRSIKTKITDTLYPKMKNLDEVLGGPEAWSNAQVTDSMPIELSRFNAYITAQFLATCPKCSHGRAFFMQLQTRSADEPMTTFYRCANNDCGHRWKE</sequence>
<dbReference type="PROSITE" id="PS00466">
    <property type="entry name" value="ZF_TFIIS_1"/>
    <property type="match status" value="1"/>
</dbReference>
<dbReference type="PROSITE" id="PS51133">
    <property type="entry name" value="ZF_TFIIS_2"/>
    <property type="match status" value="1"/>
</dbReference>
<comment type="similarity">
    <text evidence="10">Belongs to the archaeal rpoM/eukaryotic RPA12/RPB9/RPC11 RNA polymerase family.</text>
</comment>
<evidence type="ECO:0000256" key="12">
    <source>
        <dbReference type="PIRSR" id="PIRSR005586-2"/>
    </source>
</evidence>
<dbReference type="PANTHER" id="PTHR11239">
    <property type="entry name" value="DNA-DIRECTED RNA POLYMERASE"/>
    <property type="match status" value="1"/>
</dbReference>
<evidence type="ECO:0000259" key="13">
    <source>
        <dbReference type="PROSITE" id="PS51133"/>
    </source>
</evidence>
<feature type="binding site" evidence="11">
    <location>
        <position position="115"/>
    </location>
    <ligand>
        <name>Zn(2+)</name>
        <dbReference type="ChEBI" id="CHEBI:29105"/>
        <label>2</label>
    </ligand>
</feature>
<feature type="binding site" evidence="11">
    <location>
        <position position="5"/>
    </location>
    <ligand>
        <name>Zn(2+)</name>
        <dbReference type="ChEBI" id="CHEBI:29105"/>
        <label>1</label>
    </ligand>
</feature>
<feature type="binding site" evidence="11">
    <location>
        <position position="120"/>
    </location>
    <ligand>
        <name>Zn(2+)</name>
        <dbReference type="ChEBI" id="CHEBI:29105"/>
        <label>2</label>
    </ligand>
</feature>
<feature type="zinc finger region" description="C4-type" evidence="12">
    <location>
        <begin position="5"/>
        <end position="28"/>
    </location>
</feature>
<dbReference type="GO" id="GO:0008270">
    <property type="term" value="F:zinc ion binding"/>
    <property type="evidence" value="ECO:0007669"/>
    <property type="project" value="UniProtKB-KW"/>
</dbReference>
<dbReference type="Gene3D" id="2.20.25.10">
    <property type="match status" value="1"/>
</dbReference>
<feature type="binding site" evidence="11">
    <location>
        <position position="25"/>
    </location>
    <ligand>
        <name>Zn(2+)</name>
        <dbReference type="ChEBI" id="CHEBI:29105"/>
        <label>1</label>
    </ligand>
</feature>
<dbReference type="InterPro" id="IPR034014">
    <property type="entry name" value="Zn_ribbon_RPC11_C"/>
</dbReference>
<dbReference type="GO" id="GO:0003899">
    <property type="term" value="F:DNA-directed RNA polymerase activity"/>
    <property type="evidence" value="ECO:0007669"/>
    <property type="project" value="InterPro"/>
</dbReference>
<organism evidence="16">
    <name type="scientific">Soboliphyme baturini</name>
    <dbReference type="NCBI Taxonomy" id="241478"/>
    <lineage>
        <taxon>Eukaryota</taxon>
        <taxon>Metazoa</taxon>
        <taxon>Ecdysozoa</taxon>
        <taxon>Nematoda</taxon>
        <taxon>Enoplea</taxon>
        <taxon>Dorylaimia</taxon>
        <taxon>Dioctophymatida</taxon>
        <taxon>Dioctophymatoidea</taxon>
        <taxon>Soboliphymatidae</taxon>
        <taxon>Soboliphyme</taxon>
    </lineage>
</organism>
<dbReference type="SUPFAM" id="SSF57783">
    <property type="entry name" value="Zinc beta-ribbon"/>
    <property type="match status" value="1"/>
</dbReference>
<proteinExistence type="inferred from homology"/>
<evidence type="ECO:0000256" key="2">
    <source>
        <dbReference type="ARBA" id="ARBA00022478"/>
    </source>
</evidence>
<evidence type="ECO:0000256" key="6">
    <source>
        <dbReference type="ARBA" id="ARBA00023163"/>
    </source>
</evidence>
<evidence type="ECO:0000256" key="7">
    <source>
        <dbReference type="ARBA" id="ARBA00023242"/>
    </source>
</evidence>
<keyword evidence="3 11" id="KW-0479">Metal-binding</keyword>
<dbReference type="GO" id="GO:0005666">
    <property type="term" value="C:RNA polymerase III complex"/>
    <property type="evidence" value="ECO:0007669"/>
    <property type="project" value="TreeGrafter"/>
</dbReference>
<reference evidence="14 15" key="2">
    <citation type="submission" date="2018-11" db="EMBL/GenBank/DDBJ databases">
        <authorList>
            <consortium name="Pathogen Informatics"/>
        </authorList>
    </citation>
    <scope>NUCLEOTIDE SEQUENCE [LARGE SCALE GENOMIC DNA]</scope>
</reference>
<evidence type="ECO:0000256" key="8">
    <source>
        <dbReference type="ARBA" id="ARBA00044007"/>
    </source>
</evidence>
<evidence type="ECO:0000256" key="10">
    <source>
        <dbReference type="PIRNR" id="PIRNR005586"/>
    </source>
</evidence>
<evidence type="ECO:0000256" key="1">
    <source>
        <dbReference type="ARBA" id="ARBA00004123"/>
    </source>
</evidence>
<protein>
    <recommendedName>
        <fullName evidence="10">DNA-directed RNA polymerase subunit</fullName>
    </recommendedName>
</protein>
<keyword evidence="6 10" id="KW-0804">Transcription</keyword>
<keyword evidence="4 12" id="KW-0863">Zinc-finger</keyword>
<evidence type="ECO:0000313" key="14">
    <source>
        <dbReference type="EMBL" id="VDP14445.1"/>
    </source>
</evidence>
<evidence type="ECO:0000256" key="9">
    <source>
        <dbReference type="ARBA" id="ARBA00054653"/>
    </source>
</evidence>
<dbReference type="OrthoDB" id="282152at2759"/>
<feature type="binding site" evidence="11">
    <location>
        <position position="8"/>
    </location>
    <ligand>
        <name>Zn(2+)</name>
        <dbReference type="ChEBI" id="CHEBI:29105"/>
        <label>1</label>
    </ligand>
</feature>
<comment type="function">
    <text evidence="10">DNA-dependent RNA polymerase catalyzes the transcription of DNA into RNA using the four ribonucleoside triphosphates as substrates.</text>
</comment>
<feature type="domain" description="TFIIS-type" evidence="13">
    <location>
        <begin position="83"/>
        <end position="125"/>
    </location>
</feature>
<dbReference type="CDD" id="cd10509">
    <property type="entry name" value="Zn-ribbon_RPC11"/>
    <property type="match status" value="1"/>
</dbReference>
<dbReference type="Proteomes" id="UP000270296">
    <property type="component" value="Unassembled WGS sequence"/>
</dbReference>
<dbReference type="GO" id="GO:0006386">
    <property type="term" value="P:termination of RNA polymerase III transcription"/>
    <property type="evidence" value="ECO:0007669"/>
    <property type="project" value="TreeGrafter"/>
</dbReference>
<dbReference type="InterPro" id="IPR001222">
    <property type="entry name" value="Znf_TFIIS"/>
</dbReference>
<dbReference type="PANTHER" id="PTHR11239:SF12">
    <property type="entry name" value="DNA-DIRECTED RNA POLYMERASE III SUBUNIT RPC10"/>
    <property type="match status" value="1"/>
</dbReference>
<dbReference type="Pfam" id="PF01096">
    <property type="entry name" value="Zn_ribbon_TFIIS"/>
    <property type="match status" value="1"/>
</dbReference>
<dbReference type="InterPro" id="IPR012164">
    <property type="entry name" value="Rpa12/Rpb9/Rpc10/TFS"/>
</dbReference>
<dbReference type="FunFam" id="2.20.25.10:FF:000005">
    <property type="entry name" value="DNA-directed RNA polymerase subunit"/>
    <property type="match status" value="1"/>
</dbReference>
<keyword evidence="2 10" id="KW-0240">DNA-directed RNA polymerase</keyword>
<evidence type="ECO:0000256" key="11">
    <source>
        <dbReference type="PIRSR" id="PIRSR005586-1"/>
    </source>
</evidence>
<dbReference type="GO" id="GO:0003676">
    <property type="term" value="F:nucleic acid binding"/>
    <property type="evidence" value="ECO:0007669"/>
    <property type="project" value="InterPro"/>
</dbReference>
<reference evidence="16" key="1">
    <citation type="submission" date="2016-06" db="UniProtKB">
        <authorList>
            <consortium name="WormBaseParasite"/>
        </authorList>
    </citation>
    <scope>IDENTIFICATION</scope>
</reference>
<dbReference type="AlphaFoldDB" id="A0A183IW36"/>
<keyword evidence="15" id="KW-1185">Reference proteome</keyword>
<keyword evidence="5 11" id="KW-0862">Zinc</keyword>
<comment type="subunit">
    <text evidence="8">Component of the RNA polymerase III complex consisting of 17 subunits: a ten-subunit horseshoe-shaped catalytic core composed of POLR3A/RPC1, POLR3B/RPC2, POLR1C/RPAC1, POLR1D/RPAC2, POLR3K/RPC10, POLR2E/RPABC1, POLR2F/RPABC2, POLR2H/RPABC3, POLR2K/RPABC4 and POLR2L/RPABC5; a mobile stalk composed of two subunits POLR3H/RPC8 and CRCP/RPC9, protruding from the core and functioning primarily in transcription initiation; and additional subunits homologous to general transcription factors of the RNA polymerase II machinery, POLR3C/RPC3-POLR3F/RPC6-POLR3G/RPC7 heterotrimer required for transcription initiation and POLR3D/RPC4-POLR3E/RPC5 heterodimer involved in both transcription initiation and termination.</text>
</comment>
<evidence type="ECO:0000313" key="16">
    <source>
        <dbReference type="WBParaSite" id="SBAD_0000812601-mRNA-1"/>
    </source>
</evidence>
<accession>A0A183IW36</accession>
<keyword evidence="7 10" id="KW-0539">Nucleus</keyword>
<gene>
    <name evidence="14" type="ORF">SBAD_LOCUS7833</name>
</gene>